<evidence type="ECO:0000256" key="6">
    <source>
        <dbReference type="ARBA" id="ARBA00040933"/>
    </source>
</evidence>
<reference evidence="7" key="1">
    <citation type="submission" date="2025-08" db="UniProtKB">
        <authorList>
            <consortium name="Ensembl"/>
        </authorList>
    </citation>
    <scope>IDENTIFICATION</scope>
</reference>
<reference evidence="7" key="2">
    <citation type="submission" date="2025-09" db="UniProtKB">
        <authorList>
            <consortium name="Ensembl"/>
        </authorList>
    </citation>
    <scope>IDENTIFICATION</scope>
</reference>
<evidence type="ECO:0000256" key="4">
    <source>
        <dbReference type="ARBA" id="ARBA00023273"/>
    </source>
</evidence>
<evidence type="ECO:0000313" key="8">
    <source>
        <dbReference type="Proteomes" id="UP000694393"/>
    </source>
</evidence>
<dbReference type="PANTHER" id="PTHR14952:SF14">
    <property type="entry name" value="ROPPORIN-1-LIKE PROTEIN"/>
    <property type="match status" value="1"/>
</dbReference>
<accession>A0A8C8RXF1</accession>
<dbReference type="AlphaFoldDB" id="A0A8C8RXF1"/>
<keyword evidence="8" id="KW-1185">Reference proteome</keyword>
<dbReference type="SUPFAM" id="SSF47391">
    <property type="entry name" value="Dimerization-anchoring domain of cAMP-dependent PK regulatory subunit"/>
    <property type="match status" value="1"/>
</dbReference>
<dbReference type="CDD" id="cd23019">
    <property type="entry name" value="DD_ROP"/>
    <property type="match status" value="1"/>
</dbReference>
<proteinExistence type="inferred from homology"/>
<dbReference type="GO" id="GO:0031514">
    <property type="term" value="C:motile cilium"/>
    <property type="evidence" value="ECO:0007669"/>
    <property type="project" value="UniProtKB-SubCell"/>
</dbReference>
<evidence type="ECO:0000313" key="7">
    <source>
        <dbReference type="Ensembl" id="ENSPCEP00000011110.1"/>
    </source>
</evidence>
<name>A0A8C8RXF1_9SAUR</name>
<protein>
    <recommendedName>
        <fullName evidence="6">Ropporin-1-like protein</fullName>
    </recommendedName>
</protein>
<dbReference type="Ensembl" id="ENSPCET00000011473.1">
    <property type="protein sequence ID" value="ENSPCEP00000011110.1"/>
    <property type="gene ID" value="ENSPCEG00000008737.1"/>
</dbReference>
<evidence type="ECO:0000256" key="2">
    <source>
        <dbReference type="ARBA" id="ARBA00022846"/>
    </source>
</evidence>
<dbReference type="PANTHER" id="PTHR14952">
    <property type="entry name" value="ROPPORIN-1-LIKE PROTEIN"/>
    <property type="match status" value="1"/>
</dbReference>
<keyword evidence="3" id="KW-0969">Cilium</keyword>
<dbReference type="FunFam" id="1.20.890.10:FF:000004">
    <property type="entry name" value="ropporin-1-like protein isoform X2"/>
    <property type="match status" value="1"/>
</dbReference>
<comment type="subcellular location">
    <subcellularLocation>
        <location evidence="1">Cell projection</location>
        <location evidence="1">Cilium</location>
        <location evidence="1">Flagellum</location>
    </subcellularLocation>
</comment>
<dbReference type="Gene3D" id="1.20.890.10">
    <property type="entry name" value="cAMP-dependent protein kinase regulatory subunit, dimerization-anchoring domain"/>
    <property type="match status" value="1"/>
</dbReference>
<dbReference type="InterPro" id="IPR047844">
    <property type="entry name" value="ROP_DD"/>
</dbReference>
<comment type="similarity">
    <text evidence="5">Belongs to the ropporin family.</text>
</comment>
<sequence length="229" mass="25217">MPLLDTMFCAQQINIPPELPDILKQFTKAAIRTQPHDVLQWSAGYFSALSKGEPLPVKDRIEMPVATQKTDTGLTPGLLKVLHKQLSPKGHVSVIEIEKKWKHLCLPVEQLRALLQLDNFGEEVEWLKVLALGCSILGGSLMSSVKYACEILTTDPEGGPARIPFDTFSFIYTYLASIDGEIPDYKIEAFLHTLKGQKILGLIGFSDGHLPSTTGLNKSVRHLGASPKT</sequence>
<evidence type="ECO:0000256" key="3">
    <source>
        <dbReference type="ARBA" id="ARBA00023069"/>
    </source>
</evidence>
<keyword evidence="2" id="KW-0282">Flagellum</keyword>
<keyword evidence="4" id="KW-0966">Cell projection</keyword>
<dbReference type="Proteomes" id="UP000694393">
    <property type="component" value="Unplaced"/>
</dbReference>
<organism evidence="7 8">
    <name type="scientific">Pelusios castaneus</name>
    <name type="common">West African mud turtle</name>
    <dbReference type="NCBI Taxonomy" id="367368"/>
    <lineage>
        <taxon>Eukaryota</taxon>
        <taxon>Metazoa</taxon>
        <taxon>Chordata</taxon>
        <taxon>Craniata</taxon>
        <taxon>Vertebrata</taxon>
        <taxon>Euteleostomi</taxon>
        <taxon>Archelosauria</taxon>
        <taxon>Testudinata</taxon>
        <taxon>Testudines</taxon>
        <taxon>Pleurodira</taxon>
        <taxon>Pelomedusidae</taxon>
        <taxon>Pelusios</taxon>
    </lineage>
</organism>
<evidence type="ECO:0000256" key="1">
    <source>
        <dbReference type="ARBA" id="ARBA00004230"/>
    </source>
</evidence>
<evidence type="ECO:0000256" key="5">
    <source>
        <dbReference type="ARBA" id="ARBA00035651"/>
    </source>
</evidence>